<protein>
    <submittedName>
        <fullName evidence="1">Uncharacterized protein</fullName>
    </submittedName>
</protein>
<sequence length="63" mass="6757">MPAQKATSGKSAASLPSRLSNRAWAASGTLPISCETRTCAGRSMRSQTMSPTVKLYTWIERAP</sequence>
<reference evidence="1 2" key="1">
    <citation type="submission" date="2021-03" db="EMBL/GenBank/DDBJ databases">
        <title>Whole genome shotgun sequence of Actinoplanes toevensis NBRC 105298.</title>
        <authorList>
            <person name="Komaki H."/>
            <person name="Tamura T."/>
        </authorList>
    </citation>
    <scope>NUCLEOTIDE SEQUENCE [LARGE SCALE GENOMIC DNA]</scope>
    <source>
        <strain evidence="1 2">NBRC 105298</strain>
    </source>
</reference>
<accession>A0A919T6E4</accession>
<comment type="caution">
    <text evidence="1">The sequence shown here is derived from an EMBL/GenBank/DDBJ whole genome shotgun (WGS) entry which is preliminary data.</text>
</comment>
<organism evidence="1 2">
    <name type="scientific">Paractinoplanes toevensis</name>
    <dbReference type="NCBI Taxonomy" id="571911"/>
    <lineage>
        <taxon>Bacteria</taxon>
        <taxon>Bacillati</taxon>
        <taxon>Actinomycetota</taxon>
        <taxon>Actinomycetes</taxon>
        <taxon>Micromonosporales</taxon>
        <taxon>Micromonosporaceae</taxon>
        <taxon>Paractinoplanes</taxon>
    </lineage>
</organism>
<dbReference type="AlphaFoldDB" id="A0A919T6E4"/>
<evidence type="ECO:0000313" key="1">
    <source>
        <dbReference type="EMBL" id="GIM89247.1"/>
    </source>
</evidence>
<proteinExistence type="predicted"/>
<dbReference type="Proteomes" id="UP000677082">
    <property type="component" value="Unassembled WGS sequence"/>
</dbReference>
<gene>
    <name evidence="1" type="ORF">Ato02nite_010400</name>
</gene>
<name>A0A919T6E4_9ACTN</name>
<keyword evidence="2" id="KW-1185">Reference proteome</keyword>
<evidence type="ECO:0000313" key="2">
    <source>
        <dbReference type="Proteomes" id="UP000677082"/>
    </source>
</evidence>
<dbReference type="EMBL" id="BOQN01000011">
    <property type="protein sequence ID" value="GIM89247.1"/>
    <property type="molecule type" value="Genomic_DNA"/>
</dbReference>